<keyword evidence="2" id="KW-1185">Reference proteome</keyword>
<reference evidence="1" key="2">
    <citation type="submission" date="2025-09" db="UniProtKB">
        <authorList>
            <consortium name="Ensembl"/>
        </authorList>
    </citation>
    <scope>IDENTIFICATION</scope>
</reference>
<dbReference type="Proteomes" id="UP000472261">
    <property type="component" value="Unplaced"/>
</dbReference>
<sequence length="66" mass="7496">VAQGLKEQQYDAQLRNLLFFRILLAPVGFFSHMQRFENTETTSVTENTTQAACQPHGNACRYCCTP</sequence>
<dbReference type="AlphaFoldDB" id="A0A669QFL8"/>
<accession>A0A669QFL8</accession>
<name>A0A669QFL8_PHACC</name>
<protein>
    <submittedName>
        <fullName evidence="1">Uncharacterized protein</fullName>
    </submittedName>
</protein>
<reference evidence="1" key="1">
    <citation type="submission" date="2025-08" db="UniProtKB">
        <authorList>
            <consortium name="Ensembl"/>
        </authorList>
    </citation>
    <scope>IDENTIFICATION</scope>
</reference>
<evidence type="ECO:0000313" key="1">
    <source>
        <dbReference type="Ensembl" id="ENSPCLP00000012841.1"/>
    </source>
</evidence>
<evidence type="ECO:0000313" key="2">
    <source>
        <dbReference type="Proteomes" id="UP000472261"/>
    </source>
</evidence>
<dbReference type="Ensembl" id="ENSPCLT00000017067.1">
    <property type="protein sequence ID" value="ENSPCLP00000012841.1"/>
    <property type="gene ID" value="ENSPCLG00000010556.1"/>
</dbReference>
<organism evidence="1 2">
    <name type="scientific">Phasianus colchicus</name>
    <name type="common">Common pheasant</name>
    <dbReference type="NCBI Taxonomy" id="9054"/>
    <lineage>
        <taxon>Eukaryota</taxon>
        <taxon>Metazoa</taxon>
        <taxon>Chordata</taxon>
        <taxon>Craniata</taxon>
        <taxon>Vertebrata</taxon>
        <taxon>Euteleostomi</taxon>
        <taxon>Archelosauria</taxon>
        <taxon>Archosauria</taxon>
        <taxon>Dinosauria</taxon>
        <taxon>Saurischia</taxon>
        <taxon>Theropoda</taxon>
        <taxon>Coelurosauria</taxon>
        <taxon>Aves</taxon>
        <taxon>Neognathae</taxon>
        <taxon>Galloanserae</taxon>
        <taxon>Galliformes</taxon>
        <taxon>Phasianidae</taxon>
        <taxon>Phasianinae</taxon>
        <taxon>Phasianus</taxon>
    </lineage>
</organism>
<proteinExistence type="predicted"/>